<proteinExistence type="predicted"/>
<name>A0A7X5YLW2_9CAUL</name>
<sequence>MRTYRVTVGVEGGPTRVIKVPSKTDVQAGDAAVPLMSEGESILSIVETDDPYQEVDAMPAGSQTHPDQIT</sequence>
<evidence type="ECO:0000313" key="1">
    <source>
        <dbReference type="EMBL" id="NJC40960.1"/>
    </source>
</evidence>
<dbReference type="EMBL" id="JAATJM010000001">
    <property type="protein sequence ID" value="NJC40960.1"/>
    <property type="molecule type" value="Genomic_DNA"/>
</dbReference>
<organism evidence="1 2">
    <name type="scientific">Brevundimonas alba</name>
    <dbReference type="NCBI Taxonomy" id="74314"/>
    <lineage>
        <taxon>Bacteria</taxon>
        <taxon>Pseudomonadati</taxon>
        <taxon>Pseudomonadota</taxon>
        <taxon>Alphaproteobacteria</taxon>
        <taxon>Caulobacterales</taxon>
        <taxon>Caulobacteraceae</taxon>
        <taxon>Brevundimonas</taxon>
    </lineage>
</organism>
<evidence type="ECO:0000313" key="2">
    <source>
        <dbReference type="Proteomes" id="UP000587415"/>
    </source>
</evidence>
<keyword evidence="2" id="KW-1185">Reference proteome</keyword>
<dbReference type="AlphaFoldDB" id="A0A7X5YLW2"/>
<gene>
    <name evidence="1" type="ORF">GGQ87_001218</name>
</gene>
<accession>A0A7X5YLW2</accession>
<protein>
    <submittedName>
        <fullName evidence="1">Uncharacterized protein</fullName>
    </submittedName>
</protein>
<dbReference type="Proteomes" id="UP000587415">
    <property type="component" value="Unassembled WGS sequence"/>
</dbReference>
<comment type="caution">
    <text evidence="1">The sequence shown here is derived from an EMBL/GenBank/DDBJ whole genome shotgun (WGS) entry which is preliminary data.</text>
</comment>
<dbReference type="RefSeq" id="WP_168045795.1">
    <property type="nucleotide sequence ID" value="NZ_JAATJM010000001.1"/>
</dbReference>
<reference evidence="1 2" key="1">
    <citation type="submission" date="2020-03" db="EMBL/GenBank/DDBJ databases">
        <title>Genomic Encyclopedia of Type Strains, Phase IV (KMG-IV): sequencing the most valuable type-strain genomes for metagenomic binning, comparative biology and taxonomic classification.</title>
        <authorList>
            <person name="Goeker M."/>
        </authorList>
    </citation>
    <scope>NUCLEOTIDE SEQUENCE [LARGE SCALE GENOMIC DNA]</scope>
    <source>
        <strain evidence="1 2">DSM 4736</strain>
    </source>
</reference>